<keyword evidence="2" id="KW-1185">Reference proteome</keyword>
<protein>
    <submittedName>
        <fullName evidence="1">Uncharacterized protein</fullName>
    </submittedName>
</protein>
<proteinExistence type="predicted"/>
<dbReference type="AlphaFoldDB" id="A0A7G1Q9E7"/>
<dbReference type="Proteomes" id="UP000516072">
    <property type="component" value="Chromosome"/>
</dbReference>
<evidence type="ECO:0000313" key="1">
    <source>
        <dbReference type="EMBL" id="CAB1275907.1"/>
    </source>
</evidence>
<dbReference type="EMBL" id="LR778175">
    <property type="protein sequence ID" value="CAB1275907.1"/>
    <property type="molecule type" value="Genomic_DNA"/>
</dbReference>
<evidence type="ECO:0000313" key="2">
    <source>
        <dbReference type="Proteomes" id="UP000516072"/>
    </source>
</evidence>
<reference evidence="1 2" key="1">
    <citation type="submission" date="2020-03" db="EMBL/GenBank/DDBJ databases">
        <authorList>
            <person name="Picone N."/>
        </authorList>
    </citation>
    <scope>NUCLEOTIDE SEQUENCE [LARGE SCALE GENOMIC DNA]</scope>
    <source>
        <strain evidence="1">NSCAC1</strain>
    </source>
</reference>
<dbReference type="KEGG" id="ntg:NSCAC_0902"/>
<gene>
    <name evidence="1" type="ORF">NSCAC_0902</name>
</gene>
<accession>A0A7G1Q9E7</accession>
<organism evidence="1 2">
    <name type="scientific">Candidatus Nitrosacidococcus tergens</name>
    <dbReference type="NCBI Taxonomy" id="553981"/>
    <lineage>
        <taxon>Bacteria</taxon>
        <taxon>Pseudomonadati</taxon>
        <taxon>Pseudomonadota</taxon>
        <taxon>Gammaproteobacteria</taxon>
        <taxon>Chromatiales</taxon>
        <taxon>Chromatiaceae</taxon>
        <taxon>Candidatus Nitrosacidococcus</taxon>
    </lineage>
</organism>
<sequence>MPMSIPPPNAVHGVKAFQSIVIEITPPNI</sequence>
<name>A0A7G1Q9E7_9GAMM</name>